<dbReference type="AlphaFoldDB" id="A0A8S1EBT9"/>
<dbReference type="InterPro" id="IPR020904">
    <property type="entry name" value="Sc_DH/Rdtase_CS"/>
</dbReference>
<dbReference type="PRINTS" id="PR00081">
    <property type="entry name" value="GDHRDH"/>
</dbReference>
<accession>A0A8S1EBT9</accession>
<evidence type="ECO:0000313" key="2">
    <source>
        <dbReference type="EMBL" id="CAB3397538.1"/>
    </source>
</evidence>
<dbReference type="Proteomes" id="UP000494206">
    <property type="component" value="Unassembled WGS sequence"/>
</dbReference>
<dbReference type="EMBL" id="CADEPM010000001">
    <property type="protein sequence ID" value="CAB3397538.1"/>
    <property type="molecule type" value="Genomic_DNA"/>
</dbReference>
<dbReference type="Gene3D" id="3.40.50.720">
    <property type="entry name" value="NAD(P)-binding Rossmann-like Domain"/>
    <property type="match status" value="1"/>
</dbReference>
<gene>
    <name evidence="2" type="ORF">CBOVIS_LOCUS932</name>
</gene>
<organism evidence="2 3">
    <name type="scientific">Caenorhabditis bovis</name>
    <dbReference type="NCBI Taxonomy" id="2654633"/>
    <lineage>
        <taxon>Eukaryota</taxon>
        <taxon>Metazoa</taxon>
        <taxon>Ecdysozoa</taxon>
        <taxon>Nematoda</taxon>
        <taxon>Chromadorea</taxon>
        <taxon>Rhabditida</taxon>
        <taxon>Rhabditina</taxon>
        <taxon>Rhabditomorpha</taxon>
        <taxon>Rhabditoidea</taxon>
        <taxon>Rhabditidae</taxon>
        <taxon>Peloderinae</taxon>
        <taxon>Caenorhabditis</taxon>
    </lineage>
</organism>
<dbReference type="FunFam" id="3.40.50.720:FF:000084">
    <property type="entry name" value="Short-chain dehydrogenase reductase"/>
    <property type="match status" value="1"/>
</dbReference>
<dbReference type="InterPro" id="IPR002347">
    <property type="entry name" value="SDR_fam"/>
</dbReference>
<dbReference type="PROSITE" id="PS00061">
    <property type="entry name" value="ADH_SHORT"/>
    <property type="match status" value="1"/>
</dbReference>
<keyword evidence="1" id="KW-0560">Oxidoreductase</keyword>
<dbReference type="PRINTS" id="PR00080">
    <property type="entry name" value="SDRFAMILY"/>
</dbReference>
<keyword evidence="3" id="KW-1185">Reference proteome</keyword>
<dbReference type="PANTHER" id="PTHR44115:SF4">
    <property type="entry name" value="OXIDOREDUCTASE"/>
    <property type="match status" value="1"/>
</dbReference>
<proteinExistence type="predicted"/>
<protein>
    <submittedName>
        <fullName evidence="2">Uncharacterized protein</fullName>
    </submittedName>
</protein>
<reference evidence="2 3" key="1">
    <citation type="submission" date="2020-04" db="EMBL/GenBank/DDBJ databases">
        <authorList>
            <person name="Laetsch R D."/>
            <person name="Stevens L."/>
            <person name="Kumar S."/>
            <person name="Blaxter L. M."/>
        </authorList>
    </citation>
    <scope>NUCLEOTIDE SEQUENCE [LARGE SCALE GENOMIC DNA]</scope>
</reference>
<dbReference type="GO" id="GO:0016491">
    <property type="term" value="F:oxidoreductase activity"/>
    <property type="evidence" value="ECO:0007669"/>
    <property type="project" value="UniProtKB-KW"/>
</dbReference>
<dbReference type="SUPFAM" id="SSF51735">
    <property type="entry name" value="NAD(P)-binding Rossmann-fold domains"/>
    <property type="match status" value="1"/>
</dbReference>
<name>A0A8S1EBT9_9PELO</name>
<dbReference type="InterPro" id="IPR036291">
    <property type="entry name" value="NAD(P)-bd_dom_sf"/>
</dbReference>
<dbReference type="PANTHER" id="PTHR44115">
    <property type="entry name" value="PROTEIN CBG09704"/>
    <property type="match status" value="1"/>
</dbReference>
<dbReference type="OrthoDB" id="47007at2759"/>
<comment type="caution">
    <text evidence="2">The sequence shown here is derived from an EMBL/GenBank/DDBJ whole genome shotgun (WGS) entry which is preliminary data.</text>
</comment>
<evidence type="ECO:0000313" key="3">
    <source>
        <dbReference type="Proteomes" id="UP000494206"/>
    </source>
</evidence>
<dbReference type="Pfam" id="PF13561">
    <property type="entry name" value="adh_short_C2"/>
    <property type="match status" value="1"/>
</dbReference>
<evidence type="ECO:0000256" key="1">
    <source>
        <dbReference type="ARBA" id="ARBA00023002"/>
    </source>
</evidence>
<sequence length="279" mass="29635">MSRFAEKVVIVTGSSNGIGRIAALFFAQEGAKVTVTGRNVERLEITRKLISDAGVSADNINVVAADVTTSEGQDKILNTTLAKFGKLDILINNAGAAIADPSGAAGSEMSLETLDKNFNSNTRSVVSLIQKCKPHLIESKGEIVNISSIAATDTAVSKFPYYAMAKAALDQYTRAIAEELIVHGVRVNSIRPGIVRTGFASAIGFPETAATKMYNYFEGKRDCIPAGVSGKPEDIAHLILFLADRKQSSYIIGQTIVADGGSTLVMGLHTHDMLKALTE</sequence>